<gene>
    <name evidence="11" type="primary">apu</name>
    <name evidence="11" type="ORF">ERS852381_01709</name>
</gene>
<dbReference type="GO" id="GO:0004134">
    <property type="term" value="F:4-alpha-glucanotransferase activity"/>
    <property type="evidence" value="ECO:0007669"/>
    <property type="project" value="UniProtKB-EC"/>
</dbReference>
<dbReference type="Proteomes" id="UP000095468">
    <property type="component" value="Unassembled WGS sequence"/>
</dbReference>
<dbReference type="EC" id="2.4.1.25" evidence="3"/>
<dbReference type="Gene3D" id="3.20.20.80">
    <property type="entry name" value="Glycosidases"/>
    <property type="match status" value="2"/>
</dbReference>
<dbReference type="AlphaFoldDB" id="A0A174FMM8"/>
<evidence type="ECO:0000313" key="11">
    <source>
        <dbReference type="EMBL" id="CUO49859.1"/>
    </source>
</evidence>
<feature type="domain" description="Glycosyl hydrolase family 13 catalytic" evidence="10">
    <location>
        <begin position="137"/>
        <end position="552"/>
    </location>
</feature>
<reference evidence="11 12" key="1">
    <citation type="submission" date="2015-09" db="EMBL/GenBank/DDBJ databases">
        <authorList>
            <consortium name="Pathogen Informatics"/>
        </authorList>
    </citation>
    <scope>NUCLEOTIDE SEQUENCE [LARGE SCALE GENOMIC DNA]</scope>
    <source>
        <strain evidence="11 12">2789STDY5608823</strain>
    </source>
</reference>
<dbReference type="PANTHER" id="PTHR32438:SF5">
    <property type="entry name" value="4-ALPHA-GLUCANOTRANSFERASE DPE1, CHLOROPLASTIC_AMYLOPLASTIC"/>
    <property type="match status" value="1"/>
</dbReference>
<evidence type="ECO:0000256" key="4">
    <source>
        <dbReference type="ARBA" id="ARBA00020295"/>
    </source>
</evidence>
<organism evidence="11 12">
    <name type="scientific">Collinsella aerofaciens</name>
    <dbReference type="NCBI Taxonomy" id="74426"/>
    <lineage>
        <taxon>Bacteria</taxon>
        <taxon>Bacillati</taxon>
        <taxon>Actinomycetota</taxon>
        <taxon>Coriobacteriia</taxon>
        <taxon>Coriobacteriales</taxon>
        <taxon>Coriobacteriaceae</taxon>
        <taxon>Collinsella</taxon>
    </lineage>
</organism>
<dbReference type="InterPro" id="IPR006047">
    <property type="entry name" value="GH13_cat_dom"/>
</dbReference>
<dbReference type="SUPFAM" id="SSF51011">
    <property type="entry name" value="Glycosyl hydrolase domain"/>
    <property type="match status" value="1"/>
</dbReference>
<dbReference type="RefSeq" id="WP_055287348.1">
    <property type="nucleotide sequence ID" value="NZ_CYYP01000017.1"/>
</dbReference>
<dbReference type="SUPFAM" id="SSF51445">
    <property type="entry name" value="(Trans)glycosidases"/>
    <property type="match status" value="2"/>
</dbReference>
<dbReference type="EMBL" id="CYYP01000017">
    <property type="protein sequence ID" value="CUO49859.1"/>
    <property type="molecule type" value="Genomic_DNA"/>
</dbReference>
<sequence>MRLIHNSRLPQFRTPFGAVTTGTSVSLSVILEDADPNQATLTLRTWVDEIGESLYPMTHEGDGIFTVELECTEPCLIWYSFICNIEGQPEVRLGAPQGRTGGEGVTYDYAEVPSFQITVYKHREVRPEWYERGMVYQIFPDRYARDENWRERTLAEVEKPRKGIQRRMVEDWNEPPEYERAEDGSIKTWDFYGGSLKGIQNDLPRIAELGFTAIYLNPIFEAASNHRYDTADYTKIDPILGTEQDFTELCKAAEKLGISIILDGVFNHTGDDSIYFNRYGNYPGVGAWQNEDSPWRDAFYFHEDGSYDCWWGVGNMPAINESSELVRERLLGKDGVIRKWLRAGAHGWRLDVADELSDDFLAEIKKAVLAEKPDALLLGEVWEDASNKISYGHLRRYLQGSELDSAMDYPFRDMVIGFLMGYKNAYQAAEDIETLRENYPREALSCALNLLSSHDRPRIISVLGGGPDESQLPESERSKWRLDDNSMGLAKSRFWLATLMQMTFPGVPSIYYGDEYGLEGLTDPGNRRTLPTKDQLHDFDTLAIVKNASAIRRALPFMVDGEIKAFALNDDVLAYTRTGKDGEAATVIINRSLRNSHCVTIPALGECASDVISGHECEIHNGTVTLDLYPLGSSIIYHHAEKRLQEPLDHGAGVVCHITSVPTDDGKPGTIGAPTRRFIDHLAAMGMRYWQVLPVNPTDFFRSPYAGPSAFAGNIDLLPESHEELAADFVTWKTRGGEDADPLYTAFKHRNADWLEKYCVYMAVKKHFEGLSRHDWPAGVARYNEHLIDDKRFHDEAELQAYMQYRFDLAWCELMNYAHKKGIEVIGDIPMYVSDDSADAWSEPENFWLSDTGKAIEISGAPPDNFAPEGQVWGNPTFRWDYMKENGYRWWMDRLRRAFSLYDRVRLDHFLGFHSYFSIPAGEACADGRWLAGPGKDLFQTAYDELGPLNFIAEDLGYLTPGVRAMASTCGFPGMDVLEFSNYDVRCGIHPTPGKILYTSTHDTSTLAGWCTRTFAGGDEPSGIALASELMGDALASDAPLVMTPLQDILGLGDDARMNVPGVATGNWTWQAQEADIAAAEEKTAKLLRSTHRFWGEA</sequence>
<name>A0A174FMM8_9ACTN</name>
<dbReference type="InterPro" id="IPR013780">
    <property type="entry name" value="Glyco_hydro_b"/>
</dbReference>
<proteinExistence type="inferred from homology"/>
<evidence type="ECO:0000256" key="5">
    <source>
        <dbReference type="ARBA" id="ARBA00022676"/>
    </source>
</evidence>
<dbReference type="InterPro" id="IPR003385">
    <property type="entry name" value="Glyco_hydro_77"/>
</dbReference>
<keyword evidence="5" id="KW-0328">Glycosyltransferase</keyword>
<dbReference type="Gene3D" id="3.90.400.10">
    <property type="entry name" value="Oligo-1,6-glucosidase, Domain 2"/>
    <property type="match status" value="1"/>
</dbReference>
<protein>
    <recommendedName>
        <fullName evidence="4">4-alpha-glucanotransferase</fullName>
        <ecNumber evidence="3">2.4.1.25</ecNumber>
    </recommendedName>
    <alternativeName>
        <fullName evidence="8">Amylomaltase</fullName>
    </alternativeName>
    <alternativeName>
        <fullName evidence="9">Disproportionating enzyme</fullName>
    </alternativeName>
</protein>
<comment type="similarity">
    <text evidence="2">Belongs to the disproportionating enzyme family.</text>
</comment>
<dbReference type="InterPro" id="IPR017853">
    <property type="entry name" value="GH"/>
</dbReference>
<evidence type="ECO:0000256" key="6">
    <source>
        <dbReference type="ARBA" id="ARBA00022679"/>
    </source>
</evidence>
<evidence type="ECO:0000259" key="10">
    <source>
        <dbReference type="SMART" id="SM00642"/>
    </source>
</evidence>
<evidence type="ECO:0000256" key="7">
    <source>
        <dbReference type="ARBA" id="ARBA00023277"/>
    </source>
</evidence>
<dbReference type="SMART" id="SM00642">
    <property type="entry name" value="Aamy"/>
    <property type="match status" value="1"/>
</dbReference>
<accession>A0A174FMM8</accession>
<dbReference type="CDD" id="cd11338">
    <property type="entry name" value="AmyAc_CMD"/>
    <property type="match status" value="1"/>
</dbReference>
<comment type="catalytic activity">
    <reaction evidence="1">
        <text>Transfers a segment of a (1-&gt;4)-alpha-D-glucan to a new position in an acceptor, which may be glucose or a (1-&gt;4)-alpha-D-glucan.</text>
        <dbReference type="EC" id="2.4.1.25"/>
    </reaction>
</comment>
<dbReference type="PANTHER" id="PTHR32438">
    <property type="entry name" value="4-ALPHA-GLUCANOTRANSFERASE DPE1, CHLOROPLASTIC/AMYLOPLASTIC"/>
    <property type="match status" value="1"/>
</dbReference>
<dbReference type="GO" id="GO:0005975">
    <property type="term" value="P:carbohydrate metabolic process"/>
    <property type="evidence" value="ECO:0007669"/>
    <property type="project" value="InterPro"/>
</dbReference>
<evidence type="ECO:0000256" key="8">
    <source>
        <dbReference type="ARBA" id="ARBA00031423"/>
    </source>
</evidence>
<keyword evidence="7" id="KW-0119">Carbohydrate metabolism</keyword>
<dbReference type="Pfam" id="PF00128">
    <property type="entry name" value="Alpha-amylase"/>
    <property type="match status" value="1"/>
</dbReference>
<evidence type="ECO:0000313" key="12">
    <source>
        <dbReference type="Proteomes" id="UP000095468"/>
    </source>
</evidence>
<dbReference type="InterPro" id="IPR045857">
    <property type="entry name" value="O16G_dom_2"/>
</dbReference>
<dbReference type="Gene3D" id="2.60.40.1180">
    <property type="entry name" value="Golgi alpha-mannosidase II"/>
    <property type="match status" value="1"/>
</dbReference>
<evidence type="ECO:0000256" key="3">
    <source>
        <dbReference type="ARBA" id="ARBA00012560"/>
    </source>
</evidence>
<dbReference type="Pfam" id="PF02446">
    <property type="entry name" value="Glyco_hydro_77"/>
    <property type="match status" value="2"/>
</dbReference>
<evidence type="ECO:0000256" key="1">
    <source>
        <dbReference type="ARBA" id="ARBA00000439"/>
    </source>
</evidence>
<evidence type="ECO:0000256" key="2">
    <source>
        <dbReference type="ARBA" id="ARBA00005684"/>
    </source>
</evidence>
<evidence type="ECO:0000256" key="9">
    <source>
        <dbReference type="ARBA" id="ARBA00031501"/>
    </source>
</evidence>
<keyword evidence="6" id="KW-0808">Transferase</keyword>